<protein>
    <submittedName>
        <fullName evidence="3">Histone acetyltransferase HPA2 and related acetyltransferases</fullName>
    </submittedName>
</protein>
<dbReference type="GO" id="GO:0008080">
    <property type="term" value="F:N-acetyltransferase activity"/>
    <property type="evidence" value="ECO:0007669"/>
    <property type="project" value="InterPro"/>
</dbReference>
<proteinExistence type="predicted"/>
<dbReference type="InterPro" id="IPR050769">
    <property type="entry name" value="NAT_camello-type"/>
</dbReference>
<gene>
    <name evidence="3" type="ORF">AQPE_3303</name>
</gene>
<dbReference type="EMBL" id="AP018694">
    <property type="protein sequence ID" value="BBE19129.1"/>
    <property type="molecule type" value="Genomic_DNA"/>
</dbReference>
<dbReference type="SUPFAM" id="SSF55729">
    <property type="entry name" value="Acyl-CoA N-acyltransferases (Nat)"/>
    <property type="match status" value="1"/>
</dbReference>
<dbReference type="PANTHER" id="PTHR13947:SF37">
    <property type="entry name" value="LD18367P"/>
    <property type="match status" value="1"/>
</dbReference>
<dbReference type="InterPro" id="IPR000182">
    <property type="entry name" value="GNAT_dom"/>
</dbReference>
<evidence type="ECO:0000259" key="2">
    <source>
        <dbReference type="PROSITE" id="PS51186"/>
    </source>
</evidence>
<organism evidence="3 4">
    <name type="scientific">Aquipluma nitroreducens</name>
    <dbReference type="NCBI Taxonomy" id="2010828"/>
    <lineage>
        <taxon>Bacteria</taxon>
        <taxon>Pseudomonadati</taxon>
        <taxon>Bacteroidota</taxon>
        <taxon>Bacteroidia</taxon>
        <taxon>Marinilabiliales</taxon>
        <taxon>Prolixibacteraceae</taxon>
        <taxon>Aquipluma</taxon>
    </lineage>
</organism>
<keyword evidence="4" id="KW-1185">Reference proteome</keyword>
<sequence length="150" mass="17557">MAEFVRTTSENTDFRNLIHALDEDLYLRNGEAQLQYRQYNQVDLIDHVVVVYFEEKPVGCGCYKRFDDKTVEMKRMFVLAEMRGKQLAAQMLQELEKWAVEEGNTAAVLETGYRQVEAIRLYTIAGYSLIANYGQYIGMKESICYRKELR</sequence>
<feature type="domain" description="N-acetyltransferase" evidence="2">
    <location>
        <begin position="3"/>
        <end position="150"/>
    </location>
</feature>
<evidence type="ECO:0000313" key="3">
    <source>
        <dbReference type="EMBL" id="BBE19129.1"/>
    </source>
</evidence>
<dbReference type="PROSITE" id="PS51186">
    <property type="entry name" value="GNAT"/>
    <property type="match status" value="1"/>
</dbReference>
<accession>A0A5K7SCD5</accession>
<dbReference type="Pfam" id="PF00583">
    <property type="entry name" value="Acetyltransf_1"/>
    <property type="match status" value="1"/>
</dbReference>
<dbReference type="PANTHER" id="PTHR13947">
    <property type="entry name" value="GNAT FAMILY N-ACETYLTRANSFERASE"/>
    <property type="match status" value="1"/>
</dbReference>
<dbReference type="Proteomes" id="UP001193389">
    <property type="component" value="Chromosome"/>
</dbReference>
<dbReference type="KEGG" id="anf:AQPE_3303"/>
<dbReference type="Gene3D" id="3.40.630.30">
    <property type="match status" value="1"/>
</dbReference>
<dbReference type="CDD" id="cd04301">
    <property type="entry name" value="NAT_SF"/>
    <property type="match status" value="1"/>
</dbReference>
<reference evidence="3" key="1">
    <citation type="journal article" date="2020" name="Int. J. Syst. Evol. Microbiol.">
        <title>Aquipluma nitroreducens gen. nov. sp. nov., a novel facultatively anaerobic bacterium isolated from a freshwater lake.</title>
        <authorList>
            <person name="Watanabe M."/>
            <person name="Kojima H."/>
            <person name="Fukui M."/>
        </authorList>
    </citation>
    <scope>NUCLEOTIDE SEQUENCE</scope>
    <source>
        <strain evidence="3">MeG22</strain>
    </source>
</reference>
<dbReference type="InterPro" id="IPR016181">
    <property type="entry name" value="Acyl_CoA_acyltransferase"/>
</dbReference>
<dbReference type="AlphaFoldDB" id="A0A5K7SCD5"/>
<name>A0A5K7SCD5_9BACT</name>
<evidence type="ECO:0000313" key="4">
    <source>
        <dbReference type="Proteomes" id="UP001193389"/>
    </source>
</evidence>
<keyword evidence="1" id="KW-0808">Transferase</keyword>
<evidence type="ECO:0000256" key="1">
    <source>
        <dbReference type="ARBA" id="ARBA00022679"/>
    </source>
</evidence>
<dbReference type="RefSeq" id="WP_318347402.1">
    <property type="nucleotide sequence ID" value="NZ_AP018694.1"/>
</dbReference>